<dbReference type="InterPro" id="IPR036640">
    <property type="entry name" value="ABC1_TM_sf"/>
</dbReference>
<evidence type="ECO:0000313" key="7">
    <source>
        <dbReference type="Proteomes" id="UP000789396"/>
    </source>
</evidence>
<proteinExistence type="predicted"/>
<dbReference type="InterPro" id="IPR011527">
    <property type="entry name" value="ABC1_TM_dom"/>
</dbReference>
<keyword evidence="3" id="KW-1133">Transmembrane helix</keyword>
<gene>
    <name evidence="6" type="ORF">RFULGI_LOCUS13466</name>
</gene>
<dbReference type="GO" id="GO:0140359">
    <property type="term" value="F:ABC-type transporter activity"/>
    <property type="evidence" value="ECO:0007669"/>
    <property type="project" value="InterPro"/>
</dbReference>
<comment type="subcellular location">
    <subcellularLocation>
        <location evidence="1">Membrane</location>
        <topology evidence="1">Multi-pass membrane protein</topology>
    </subcellularLocation>
</comment>
<feature type="domain" description="ABC transmembrane type-1" evidence="5">
    <location>
        <begin position="97"/>
        <end position="141"/>
    </location>
</feature>
<evidence type="ECO:0000259" key="5">
    <source>
        <dbReference type="PROSITE" id="PS50929"/>
    </source>
</evidence>
<evidence type="ECO:0000256" key="3">
    <source>
        <dbReference type="ARBA" id="ARBA00022989"/>
    </source>
</evidence>
<dbReference type="Pfam" id="PF00664">
    <property type="entry name" value="ABC_membrane"/>
    <property type="match status" value="2"/>
</dbReference>
<dbReference type="AlphaFoldDB" id="A0A9N9IS44"/>
<accession>A0A9N9IS44</accession>
<evidence type="ECO:0000313" key="6">
    <source>
        <dbReference type="EMBL" id="CAG8749102.1"/>
    </source>
</evidence>
<dbReference type="Proteomes" id="UP000789396">
    <property type="component" value="Unassembled WGS sequence"/>
</dbReference>
<dbReference type="InterPro" id="IPR039421">
    <property type="entry name" value="Type_1_exporter"/>
</dbReference>
<dbReference type="PANTHER" id="PTHR24221:SF503">
    <property type="entry name" value="MITOCHONDRIAL POTASSIUM CHANNEL ATP-BINDING SUBUNIT"/>
    <property type="match status" value="1"/>
</dbReference>
<dbReference type="PANTHER" id="PTHR24221">
    <property type="entry name" value="ATP-BINDING CASSETTE SUB-FAMILY B"/>
    <property type="match status" value="1"/>
</dbReference>
<dbReference type="PROSITE" id="PS50929">
    <property type="entry name" value="ABC_TM1F"/>
    <property type="match status" value="1"/>
</dbReference>
<dbReference type="EMBL" id="CAJVPZ010035452">
    <property type="protein sequence ID" value="CAG8749102.1"/>
    <property type="molecule type" value="Genomic_DNA"/>
</dbReference>
<reference evidence="6" key="1">
    <citation type="submission" date="2021-06" db="EMBL/GenBank/DDBJ databases">
        <authorList>
            <person name="Kallberg Y."/>
            <person name="Tangrot J."/>
            <person name="Rosling A."/>
        </authorList>
    </citation>
    <scope>NUCLEOTIDE SEQUENCE</scope>
    <source>
        <strain evidence="6">IN212</strain>
    </source>
</reference>
<dbReference type="Gene3D" id="1.20.1560.10">
    <property type="entry name" value="ABC transporter type 1, transmembrane domain"/>
    <property type="match status" value="1"/>
</dbReference>
<comment type="caution">
    <text evidence="6">The sequence shown here is derived from an EMBL/GenBank/DDBJ whole genome shotgun (WGS) entry which is preliminary data.</text>
</comment>
<keyword evidence="7" id="KW-1185">Reference proteome</keyword>
<dbReference type="GO" id="GO:0016020">
    <property type="term" value="C:membrane"/>
    <property type="evidence" value="ECO:0007669"/>
    <property type="project" value="UniProtKB-SubCell"/>
</dbReference>
<dbReference type="SUPFAM" id="SSF90123">
    <property type="entry name" value="ABC transporter transmembrane region"/>
    <property type="match status" value="1"/>
</dbReference>
<protein>
    <submittedName>
        <fullName evidence="6">4464_t:CDS:1</fullName>
    </submittedName>
</protein>
<name>A0A9N9IS44_9GLOM</name>
<evidence type="ECO:0000256" key="4">
    <source>
        <dbReference type="ARBA" id="ARBA00023136"/>
    </source>
</evidence>
<keyword evidence="4" id="KW-0472">Membrane</keyword>
<dbReference type="OrthoDB" id="2414416at2759"/>
<sequence>MTESIDEKPIKESSDVKLDSTEEQILKDQINIESSDIKLNLIEEQILKDQINVESSDIKLDPKEEQILKDQINVTKGKLSYISLYRFATKFDWIIIITRQIREQYFRAILRQNIAYFDEHGSGEVTTRITSDTHSIQDGISLESQSRAGIIAEEAISTIRTVVAFGAQKKLSNLYDTYLSDARKEGFKKSWVIGISL</sequence>
<organism evidence="6 7">
    <name type="scientific">Racocetra fulgida</name>
    <dbReference type="NCBI Taxonomy" id="60492"/>
    <lineage>
        <taxon>Eukaryota</taxon>
        <taxon>Fungi</taxon>
        <taxon>Fungi incertae sedis</taxon>
        <taxon>Mucoromycota</taxon>
        <taxon>Glomeromycotina</taxon>
        <taxon>Glomeromycetes</taxon>
        <taxon>Diversisporales</taxon>
        <taxon>Gigasporaceae</taxon>
        <taxon>Racocetra</taxon>
    </lineage>
</organism>
<dbReference type="GO" id="GO:0005524">
    <property type="term" value="F:ATP binding"/>
    <property type="evidence" value="ECO:0007669"/>
    <property type="project" value="InterPro"/>
</dbReference>
<evidence type="ECO:0000256" key="1">
    <source>
        <dbReference type="ARBA" id="ARBA00004141"/>
    </source>
</evidence>
<feature type="non-terminal residue" evidence="6">
    <location>
        <position position="197"/>
    </location>
</feature>
<evidence type="ECO:0000256" key="2">
    <source>
        <dbReference type="ARBA" id="ARBA00022692"/>
    </source>
</evidence>
<keyword evidence="2" id="KW-0812">Transmembrane</keyword>